<accession>A0A2N5XVM5</accession>
<evidence type="ECO:0000313" key="9">
    <source>
        <dbReference type="Proteomes" id="UP000234881"/>
    </source>
</evidence>
<dbReference type="NCBIfam" id="NF011100">
    <property type="entry name" value="PRK14527.1"/>
    <property type="match status" value="1"/>
</dbReference>
<evidence type="ECO:0000256" key="2">
    <source>
        <dbReference type="ARBA" id="ARBA00022727"/>
    </source>
</evidence>
<feature type="binding site" evidence="5">
    <location>
        <begin position="10"/>
        <end position="15"/>
    </location>
    <ligand>
        <name>ATP</name>
        <dbReference type="ChEBI" id="CHEBI:30616"/>
    </ligand>
</feature>
<comment type="subunit">
    <text evidence="5 7">Monomer.</text>
</comment>
<dbReference type="NCBIfam" id="TIGR01351">
    <property type="entry name" value="adk"/>
    <property type="match status" value="1"/>
</dbReference>
<dbReference type="HAMAP" id="MF_00235">
    <property type="entry name" value="Adenylate_kinase_Adk"/>
    <property type="match status" value="1"/>
</dbReference>
<dbReference type="SUPFAM" id="SSF52540">
    <property type="entry name" value="P-loop containing nucleoside triphosphate hydrolases"/>
    <property type="match status" value="1"/>
</dbReference>
<comment type="pathway">
    <text evidence="5">Purine metabolism; AMP biosynthesis via salvage pathway; AMP from ADP: step 1/1.</text>
</comment>
<feature type="binding site" evidence="5">
    <location>
        <begin position="85"/>
        <end position="88"/>
    </location>
    <ligand>
        <name>AMP</name>
        <dbReference type="ChEBI" id="CHEBI:456215"/>
    </ligand>
</feature>
<comment type="caution">
    <text evidence="8">The sequence shown here is derived from an EMBL/GenBank/DDBJ whole genome shotgun (WGS) entry which is preliminary data.</text>
</comment>
<dbReference type="Proteomes" id="UP000234881">
    <property type="component" value="Unassembled WGS sequence"/>
</dbReference>
<feature type="binding site" evidence="5">
    <location>
        <position position="31"/>
    </location>
    <ligand>
        <name>AMP</name>
        <dbReference type="ChEBI" id="CHEBI:456215"/>
    </ligand>
</feature>
<name>A0A2N5XVM5_9HYPH</name>
<feature type="binding site" evidence="5">
    <location>
        <position position="92"/>
    </location>
    <ligand>
        <name>AMP</name>
        <dbReference type="ChEBI" id="CHEBI:456215"/>
    </ligand>
</feature>
<feature type="binding site" evidence="5">
    <location>
        <position position="175"/>
    </location>
    <ligand>
        <name>ATP</name>
        <dbReference type="ChEBI" id="CHEBI:30616"/>
    </ligand>
</feature>
<dbReference type="InterPro" id="IPR033690">
    <property type="entry name" value="Adenylat_kinase_CS"/>
</dbReference>
<dbReference type="AlphaFoldDB" id="A0A2N5XVM5"/>
<comment type="function">
    <text evidence="5">Catalyzes the reversible transfer of the terminal phosphate group between ATP and AMP. Plays an important role in cellular energy homeostasis and in adenine nucleotide metabolism.</text>
</comment>
<keyword evidence="1 5" id="KW-0808">Transferase</keyword>
<dbReference type="CDD" id="cd01428">
    <property type="entry name" value="ADK"/>
    <property type="match status" value="1"/>
</dbReference>
<evidence type="ECO:0000256" key="7">
    <source>
        <dbReference type="RuleBase" id="RU003331"/>
    </source>
</evidence>
<dbReference type="InterPro" id="IPR027417">
    <property type="entry name" value="P-loop_NTPase"/>
</dbReference>
<keyword evidence="3 5" id="KW-0547">Nucleotide-binding</keyword>
<proteinExistence type="inferred from homology"/>
<feature type="binding site" evidence="5">
    <location>
        <position position="36"/>
    </location>
    <ligand>
        <name>AMP</name>
        <dbReference type="ChEBI" id="CHEBI:456215"/>
    </ligand>
</feature>
<evidence type="ECO:0000256" key="3">
    <source>
        <dbReference type="ARBA" id="ARBA00022741"/>
    </source>
</evidence>
<evidence type="ECO:0000256" key="4">
    <source>
        <dbReference type="ARBA" id="ARBA00022777"/>
    </source>
</evidence>
<feature type="region of interest" description="NMP" evidence="5">
    <location>
        <begin position="30"/>
        <end position="59"/>
    </location>
</feature>
<dbReference type="PRINTS" id="PR00094">
    <property type="entry name" value="ADENYLTKNASE"/>
</dbReference>
<evidence type="ECO:0000256" key="6">
    <source>
        <dbReference type="RuleBase" id="RU003330"/>
    </source>
</evidence>
<feature type="binding site" evidence="5">
    <location>
        <begin position="57"/>
        <end position="59"/>
    </location>
    <ligand>
        <name>AMP</name>
        <dbReference type="ChEBI" id="CHEBI:456215"/>
    </ligand>
</feature>
<feature type="binding site" evidence="5">
    <location>
        <position position="127"/>
    </location>
    <ligand>
        <name>ATP</name>
        <dbReference type="ChEBI" id="CHEBI:30616"/>
    </ligand>
</feature>
<evidence type="ECO:0000256" key="5">
    <source>
        <dbReference type="HAMAP-Rule" id="MF_00235"/>
    </source>
</evidence>
<dbReference type="Gene3D" id="3.40.50.300">
    <property type="entry name" value="P-loop containing nucleotide triphosphate hydrolases"/>
    <property type="match status" value="1"/>
</dbReference>
<dbReference type="NCBIfam" id="NF011105">
    <property type="entry name" value="PRK14532.1"/>
    <property type="match status" value="1"/>
</dbReference>
<dbReference type="RefSeq" id="WP_101532518.1">
    <property type="nucleotide sequence ID" value="NZ_PKUQ01000004.1"/>
</dbReference>
<keyword evidence="5 7" id="KW-0067">ATP-binding</keyword>
<dbReference type="Pfam" id="PF00406">
    <property type="entry name" value="ADK"/>
    <property type="match status" value="1"/>
</dbReference>
<dbReference type="GO" id="GO:0004017">
    <property type="term" value="F:AMP kinase activity"/>
    <property type="evidence" value="ECO:0007669"/>
    <property type="project" value="UniProtKB-UniRule"/>
</dbReference>
<dbReference type="PROSITE" id="PS00113">
    <property type="entry name" value="ADENYLATE_KINASE"/>
    <property type="match status" value="1"/>
</dbReference>
<reference evidence="8 9" key="1">
    <citation type="submission" date="2018-01" db="EMBL/GenBank/DDBJ databases">
        <title>The draft genome sequence of Cohaesibacter sp. H1304.</title>
        <authorList>
            <person name="Wang N.-N."/>
            <person name="Du Z.-J."/>
        </authorList>
    </citation>
    <scope>NUCLEOTIDE SEQUENCE [LARGE SCALE GENOMIC DNA]</scope>
    <source>
        <strain evidence="8 9">H1304</strain>
    </source>
</reference>
<dbReference type="PANTHER" id="PTHR23359">
    <property type="entry name" value="NUCLEOTIDE KINASE"/>
    <property type="match status" value="1"/>
</dbReference>
<dbReference type="NCBIfam" id="NF011104">
    <property type="entry name" value="PRK14531.1"/>
    <property type="match status" value="1"/>
</dbReference>
<organism evidence="8 9">
    <name type="scientific">Cohaesibacter celericrescens</name>
    <dbReference type="NCBI Taxonomy" id="2067669"/>
    <lineage>
        <taxon>Bacteria</taxon>
        <taxon>Pseudomonadati</taxon>
        <taxon>Pseudomonadota</taxon>
        <taxon>Alphaproteobacteria</taxon>
        <taxon>Hyphomicrobiales</taxon>
        <taxon>Cohaesibacteraceae</taxon>
    </lineage>
</organism>
<feature type="binding site" evidence="5">
    <location>
        <position position="136"/>
    </location>
    <ligand>
        <name>AMP</name>
        <dbReference type="ChEBI" id="CHEBI:456215"/>
    </ligand>
</feature>
<dbReference type="EC" id="2.7.4.3" evidence="5 7"/>
<dbReference type="GO" id="GO:0005524">
    <property type="term" value="F:ATP binding"/>
    <property type="evidence" value="ECO:0007669"/>
    <property type="project" value="UniProtKB-UniRule"/>
</dbReference>
<evidence type="ECO:0000313" key="8">
    <source>
        <dbReference type="EMBL" id="PLW78527.1"/>
    </source>
</evidence>
<dbReference type="NCBIfam" id="NF011101">
    <property type="entry name" value="PRK14528.1"/>
    <property type="match status" value="1"/>
</dbReference>
<sequence length="190" mass="20330">MRLILLGPPGAGKGTQAERLVNGFSITQLSTGDMLRAAVAAKTAVGIKAKEIMERGELVSDDIVCAIISDRVEEPDCANGFILDGFPRTIAQAEALDTMLAEKNLNLDAVVEIRVDESILLDRIVKRAAETVGGPRADDNAEALKKRLDIYRAQTAPLVDYYAKTGLLKTIDGMQDIDSVAASIKDSLSS</sequence>
<comment type="subcellular location">
    <subcellularLocation>
        <location evidence="5 7">Cytoplasm</location>
    </subcellularLocation>
</comment>
<dbReference type="InterPro" id="IPR006259">
    <property type="entry name" value="Adenyl_kin_sub"/>
</dbReference>
<comment type="domain">
    <text evidence="5">Consists of three domains, a large central CORE domain and two small peripheral domains, NMPbind and LID, which undergo movements during catalysis. The LID domain closes over the site of phosphoryl transfer upon ATP binding. Assembling and dissambling the active center during each catalytic cycle provides an effective means to prevent ATP hydrolysis.</text>
</comment>
<keyword evidence="9" id="KW-1185">Reference proteome</keyword>
<dbReference type="InterPro" id="IPR000850">
    <property type="entry name" value="Adenylat/UMP-CMP_kin"/>
</dbReference>
<dbReference type="EMBL" id="PKUQ01000004">
    <property type="protein sequence ID" value="PLW78527.1"/>
    <property type="molecule type" value="Genomic_DNA"/>
</dbReference>
<keyword evidence="2 5" id="KW-0545">Nucleotide biosynthesis</keyword>
<evidence type="ECO:0000256" key="1">
    <source>
        <dbReference type="ARBA" id="ARBA00022679"/>
    </source>
</evidence>
<comment type="catalytic activity">
    <reaction evidence="5 7">
        <text>AMP + ATP = 2 ADP</text>
        <dbReference type="Rhea" id="RHEA:12973"/>
        <dbReference type="ChEBI" id="CHEBI:30616"/>
        <dbReference type="ChEBI" id="CHEBI:456215"/>
        <dbReference type="ChEBI" id="CHEBI:456216"/>
        <dbReference type="EC" id="2.7.4.3"/>
    </reaction>
</comment>
<keyword evidence="5" id="KW-0963">Cytoplasm</keyword>
<protein>
    <recommendedName>
        <fullName evidence="5 7">Adenylate kinase</fullName>
        <shortName evidence="5">AK</shortName>
        <ecNumber evidence="5 7">2.7.4.3</ecNumber>
    </recommendedName>
    <alternativeName>
        <fullName evidence="5">ATP-AMP transphosphorylase</fullName>
    </alternativeName>
    <alternativeName>
        <fullName evidence="5">ATP:AMP phosphotransferase</fullName>
    </alternativeName>
    <alternativeName>
        <fullName evidence="5">Adenylate monophosphate kinase</fullName>
    </alternativeName>
</protein>
<comment type="caution">
    <text evidence="5">Lacks conserved residue(s) required for the propagation of feature annotation.</text>
</comment>
<gene>
    <name evidence="5" type="primary">adk</name>
    <name evidence="8" type="ORF">C0081_03955</name>
</gene>
<dbReference type="GO" id="GO:0044209">
    <property type="term" value="P:AMP salvage"/>
    <property type="evidence" value="ECO:0007669"/>
    <property type="project" value="UniProtKB-UniRule"/>
</dbReference>
<dbReference type="UniPathway" id="UPA00588">
    <property type="reaction ID" value="UER00649"/>
</dbReference>
<keyword evidence="4 5" id="KW-0418">Kinase</keyword>
<dbReference type="NCBIfam" id="NF001381">
    <property type="entry name" value="PRK00279.1-3"/>
    <property type="match status" value="1"/>
</dbReference>
<comment type="similarity">
    <text evidence="5 6">Belongs to the adenylate kinase family.</text>
</comment>
<dbReference type="OrthoDB" id="9805030at2"/>
<dbReference type="GO" id="GO:0005737">
    <property type="term" value="C:cytoplasm"/>
    <property type="evidence" value="ECO:0007669"/>
    <property type="project" value="UniProtKB-SubCell"/>
</dbReference>
<feature type="binding site" evidence="5">
    <location>
        <position position="147"/>
    </location>
    <ligand>
        <name>AMP</name>
        <dbReference type="ChEBI" id="CHEBI:456215"/>
    </ligand>
</feature>